<dbReference type="GO" id="GO:0000725">
    <property type="term" value="P:recombinational repair"/>
    <property type="evidence" value="ECO:0007669"/>
    <property type="project" value="TreeGrafter"/>
</dbReference>
<dbReference type="GO" id="GO:0016787">
    <property type="term" value="F:hydrolase activity"/>
    <property type="evidence" value="ECO:0007669"/>
    <property type="project" value="UniProtKB-UniRule"/>
</dbReference>
<dbReference type="Gene3D" id="3.40.50.300">
    <property type="entry name" value="P-loop containing nucleotide triphosphate hydrolases"/>
    <property type="match status" value="1"/>
</dbReference>
<reference evidence="9 10" key="1">
    <citation type="submission" date="2016-04" db="EMBL/GenBank/DDBJ databases">
        <title>Complete Genome Sequence of Chryseobacterium sp. IHBB 10212.</title>
        <authorList>
            <person name="Pal M."/>
            <person name="Swarnkar M.K."/>
            <person name="Kaushal K."/>
            <person name="Chhibber S."/>
            <person name="Singh A.K."/>
            <person name="Gulati A."/>
        </authorList>
    </citation>
    <scope>NUCLEOTIDE SEQUENCE [LARGE SCALE GENOMIC DNA]</scope>
    <source>
        <strain evidence="9 10">IHBB 10212</strain>
    </source>
</reference>
<dbReference type="Gene3D" id="1.10.10.160">
    <property type="match status" value="1"/>
</dbReference>
<dbReference type="InterPro" id="IPR027417">
    <property type="entry name" value="P-loop_NTPase"/>
</dbReference>
<evidence type="ECO:0000313" key="10">
    <source>
        <dbReference type="Proteomes" id="UP000077824"/>
    </source>
</evidence>
<accession>A0A172XWK0</accession>
<feature type="domain" description="UvrD-like helicase ATP-binding" evidence="8">
    <location>
        <begin position="27"/>
        <end position="355"/>
    </location>
</feature>
<feature type="binding site" evidence="7">
    <location>
        <begin position="48"/>
        <end position="55"/>
    </location>
    <ligand>
        <name>ATP</name>
        <dbReference type="ChEBI" id="CHEBI:30616"/>
    </ligand>
</feature>
<evidence type="ECO:0000259" key="8">
    <source>
        <dbReference type="PROSITE" id="PS51198"/>
    </source>
</evidence>
<dbReference type="GO" id="GO:0005524">
    <property type="term" value="F:ATP binding"/>
    <property type="evidence" value="ECO:0007669"/>
    <property type="project" value="UniProtKB-UniRule"/>
</dbReference>
<dbReference type="GO" id="GO:0005829">
    <property type="term" value="C:cytosol"/>
    <property type="evidence" value="ECO:0007669"/>
    <property type="project" value="TreeGrafter"/>
</dbReference>
<dbReference type="Pfam" id="PF00580">
    <property type="entry name" value="UvrD-helicase"/>
    <property type="match status" value="1"/>
</dbReference>
<dbReference type="InterPro" id="IPR014016">
    <property type="entry name" value="UvrD-like_ATP-bd"/>
</dbReference>
<dbReference type="KEGG" id="chh:A0O34_12000"/>
<evidence type="ECO:0000256" key="1">
    <source>
        <dbReference type="ARBA" id="ARBA00022741"/>
    </source>
</evidence>
<evidence type="ECO:0000256" key="5">
    <source>
        <dbReference type="ARBA" id="ARBA00023125"/>
    </source>
</evidence>
<dbReference type="GO" id="GO:0003677">
    <property type="term" value="F:DNA binding"/>
    <property type="evidence" value="ECO:0007669"/>
    <property type="project" value="UniProtKB-KW"/>
</dbReference>
<evidence type="ECO:0000256" key="2">
    <source>
        <dbReference type="ARBA" id="ARBA00022801"/>
    </source>
</evidence>
<gene>
    <name evidence="9" type="ORF">A0O34_12000</name>
</gene>
<keyword evidence="5" id="KW-0238">DNA-binding</keyword>
<protein>
    <recommendedName>
        <fullName evidence="6">DNA 3'-5' helicase II</fullName>
    </recommendedName>
</protein>
<dbReference type="AlphaFoldDB" id="A0A172XWK0"/>
<dbReference type="InterPro" id="IPR000212">
    <property type="entry name" value="DNA_helicase_UvrD/REP"/>
</dbReference>
<evidence type="ECO:0000256" key="3">
    <source>
        <dbReference type="ARBA" id="ARBA00022806"/>
    </source>
</evidence>
<keyword evidence="2 7" id="KW-0378">Hydrolase</keyword>
<dbReference type="EMBL" id="CP015199">
    <property type="protein sequence ID" value="ANF51195.1"/>
    <property type="molecule type" value="Genomic_DNA"/>
</dbReference>
<dbReference type="PANTHER" id="PTHR11070">
    <property type="entry name" value="UVRD / RECB / PCRA DNA HELICASE FAMILY MEMBER"/>
    <property type="match status" value="1"/>
</dbReference>
<keyword evidence="3 7" id="KW-0347">Helicase</keyword>
<sequence>MQSSMSQVINVTEDEIHYAEQLLLPKGKVFEREHKDFIRDFTVLDLQAVPGSGKTTALLAKLIILERKLPFTDGSGVLVLSHTNAAIDEIKEKIQKHCPKLFSYPNFIGTIQSFVDEFLAIPIYNLKFKKKLDWIDSERYQDELVKLFNIIAWNKDYEEPTKWFYQRHINKATSEANGNDSLKKELCKKYIEKEIRDLHYDFITNEIKNSNNDVLLKDVTNKKFIGLKTIILEVLKRGIMSYDYAYHFAEFYIHKIPVIKEILQKRFSFVFVDEMQDMDTHQYNLLEKIFYDGGSSVSKIQRIGDKNQSIYNSVKVTNIWYDRAKVLRLNGSQRLSKPIANVLKKFALHTDQTFDIVGRNECDIKPHILVFENNKIENVISCFAQLVKKYKLSDSKKPIKVVCWNTDWKDDETSRNDATKIRLEDYYKDFKKQKKKLNQDFDNLFSYLVYYEKKNTLEPLRKNLLNALVKILRIENINAHDEKPYTKKKLIDFIRDSNIEKYDELNLNLFNWSIGILQGETNEVLLKMKEYLPTMLTIFDRTISKSSEFINKKVEISEDIISDLNKANYYVKDGFEIEITSVHAVKGQTHCATLYLESYYHKDGKGTNSKSYESQRLAQQFLGMKVQANVGNRSKQSAKMVFVGFSRPTDLLCVAIHKDRFDNQLKKIDRSIWNIITV</sequence>
<organism evidence="9 10">
    <name type="scientific">Chryseobacterium glaciei</name>
    <dbReference type="NCBI Taxonomy" id="1685010"/>
    <lineage>
        <taxon>Bacteria</taxon>
        <taxon>Pseudomonadati</taxon>
        <taxon>Bacteroidota</taxon>
        <taxon>Flavobacteriia</taxon>
        <taxon>Flavobacteriales</taxon>
        <taxon>Weeksellaceae</taxon>
        <taxon>Chryseobacterium group</taxon>
        <taxon>Chryseobacterium</taxon>
    </lineage>
</organism>
<dbReference type="GO" id="GO:0043138">
    <property type="term" value="F:3'-5' DNA helicase activity"/>
    <property type="evidence" value="ECO:0007669"/>
    <property type="project" value="TreeGrafter"/>
</dbReference>
<proteinExistence type="predicted"/>
<keyword evidence="10" id="KW-1185">Reference proteome</keyword>
<evidence type="ECO:0000313" key="9">
    <source>
        <dbReference type="EMBL" id="ANF51195.1"/>
    </source>
</evidence>
<name>A0A172XWK0_9FLAO</name>
<evidence type="ECO:0000256" key="6">
    <source>
        <dbReference type="ARBA" id="ARBA00034923"/>
    </source>
</evidence>
<dbReference type="STRING" id="1685010.A0O34_12000"/>
<evidence type="ECO:0000256" key="4">
    <source>
        <dbReference type="ARBA" id="ARBA00022840"/>
    </source>
</evidence>
<dbReference type="PANTHER" id="PTHR11070:SF2">
    <property type="entry name" value="ATP-DEPENDENT DNA HELICASE SRS2"/>
    <property type="match status" value="1"/>
</dbReference>
<dbReference type="InterPro" id="IPR013986">
    <property type="entry name" value="DExx_box_DNA_helicase_dom_sf"/>
</dbReference>
<dbReference type="SUPFAM" id="SSF52540">
    <property type="entry name" value="P-loop containing nucleoside triphosphate hydrolases"/>
    <property type="match status" value="1"/>
</dbReference>
<dbReference type="Proteomes" id="UP000077824">
    <property type="component" value="Chromosome"/>
</dbReference>
<dbReference type="PROSITE" id="PS51198">
    <property type="entry name" value="UVRD_HELICASE_ATP_BIND"/>
    <property type="match status" value="1"/>
</dbReference>
<evidence type="ECO:0000256" key="7">
    <source>
        <dbReference type="PROSITE-ProRule" id="PRU00560"/>
    </source>
</evidence>
<keyword evidence="1 7" id="KW-0547">Nucleotide-binding</keyword>
<keyword evidence="4 7" id="KW-0067">ATP-binding</keyword>